<dbReference type="PANTHER" id="PTHR33495:SF2">
    <property type="entry name" value="ANTI-SIGMA FACTOR ANTAGONIST TM_1081-RELATED"/>
    <property type="match status" value="1"/>
</dbReference>
<dbReference type="OrthoDB" id="3576811at2"/>
<accession>A0A010YZW7</accession>
<dbReference type="HOGENOM" id="CLU_115403_3_4_11"/>
<evidence type="ECO:0000313" key="2">
    <source>
        <dbReference type="EMBL" id="EXG80738.1"/>
    </source>
</evidence>
<dbReference type="Pfam" id="PF01740">
    <property type="entry name" value="STAS"/>
    <property type="match status" value="1"/>
</dbReference>
<organism evidence="2 3">
    <name type="scientific">Cryptosporangium arvum DSM 44712</name>
    <dbReference type="NCBI Taxonomy" id="927661"/>
    <lineage>
        <taxon>Bacteria</taxon>
        <taxon>Bacillati</taxon>
        <taxon>Actinomycetota</taxon>
        <taxon>Actinomycetes</taxon>
        <taxon>Cryptosporangiales</taxon>
        <taxon>Cryptosporangiaceae</taxon>
        <taxon>Cryptosporangium</taxon>
    </lineage>
</organism>
<dbReference type="PANTHER" id="PTHR33495">
    <property type="entry name" value="ANTI-SIGMA FACTOR ANTAGONIST TM_1081-RELATED-RELATED"/>
    <property type="match status" value="1"/>
</dbReference>
<protein>
    <submittedName>
        <fullName evidence="2">Anti-anti-sigma regulatory factor (Antagonist of anti-sigma factor)</fullName>
    </submittedName>
</protein>
<dbReference type="Gene3D" id="3.30.750.24">
    <property type="entry name" value="STAS domain"/>
    <property type="match status" value="1"/>
</dbReference>
<name>A0A010YZW7_9ACTN</name>
<reference evidence="2 3" key="1">
    <citation type="submission" date="2013-07" db="EMBL/GenBank/DDBJ databases">
        <authorList>
            <consortium name="DOE Joint Genome Institute"/>
            <person name="Eisen J."/>
            <person name="Huntemann M."/>
            <person name="Han J."/>
            <person name="Chen A."/>
            <person name="Kyrpides N."/>
            <person name="Mavromatis K."/>
            <person name="Markowitz V."/>
            <person name="Palaniappan K."/>
            <person name="Ivanova N."/>
            <person name="Schaumberg A."/>
            <person name="Pati A."/>
            <person name="Liolios K."/>
            <person name="Nordberg H.P."/>
            <person name="Cantor M.N."/>
            <person name="Hua S.X."/>
            <person name="Woyke T."/>
        </authorList>
    </citation>
    <scope>NUCLEOTIDE SEQUENCE [LARGE SCALE GENOMIC DNA]</scope>
    <source>
        <strain evidence="2 3">DSM 44712</strain>
    </source>
</reference>
<dbReference type="InterPro" id="IPR002645">
    <property type="entry name" value="STAS_dom"/>
</dbReference>
<feature type="domain" description="STAS" evidence="1">
    <location>
        <begin position="15"/>
        <end position="107"/>
    </location>
</feature>
<sequence>MDNRTSRNGWHAPEARVRCAVAPGLVTITLNGEIDLLVIESLDQALATVGEAQPADAVVDLGGVTFIGSQALSFLVRLHHLTAEQGRLTTLHNVPPMVRKAMVTVGLDLLFALEEGGISGQRPGE</sequence>
<dbReference type="Proteomes" id="UP000021053">
    <property type="component" value="Unassembled WGS sequence"/>
</dbReference>
<dbReference type="CDD" id="cd07043">
    <property type="entry name" value="STAS_anti-anti-sigma_factors"/>
    <property type="match status" value="1"/>
</dbReference>
<dbReference type="InterPro" id="IPR036513">
    <property type="entry name" value="STAS_dom_sf"/>
</dbReference>
<dbReference type="AlphaFoldDB" id="A0A010YZW7"/>
<dbReference type="EMBL" id="JFBT01000001">
    <property type="protein sequence ID" value="EXG80738.1"/>
    <property type="molecule type" value="Genomic_DNA"/>
</dbReference>
<proteinExistence type="predicted"/>
<evidence type="ECO:0000313" key="3">
    <source>
        <dbReference type="Proteomes" id="UP000021053"/>
    </source>
</evidence>
<dbReference type="SUPFAM" id="SSF52091">
    <property type="entry name" value="SpoIIaa-like"/>
    <property type="match status" value="1"/>
</dbReference>
<dbReference type="RefSeq" id="WP_035849785.1">
    <property type="nucleotide sequence ID" value="NZ_KK073874.1"/>
</dbReference>
<dbReference type="PROSITE" id="PS50801">
    <property type="entry name" value="STAS"/>
    <property type="match status" value="1"/>
</dbReference>
<evidence type="ECO:0000259" key="1">
    <source>
        <dbReference type="PROSITE" id="PS50801"/>
    </source>
</evidence>
<gene>
    <name evidence="2" type="ORF">CryarDRAFT_1826</name>
</gene>
<dbReference type="GO" id="GO:0043856">
    <property type="term" value="F:anti-sigma factor antagonist activity"/>
    <property type="evidence" value="ECO:0007669"/>
    <property type="project" value="TreeGrafter"/>
</dbReference>
<comment type="caution">
    <text evidence="2">The sequence shown here is derived from an EMBL/GenBank/DDBJ whole genome shotgun (WGS) entry which is preliminary data.</text>
</comment>
<keyword evidence="3" id="KW-1185">Reference proteome</keyword>